<gene>
    <name evidence="2" type="ORF">K0M31_019765</name>
</gene>
<evidence type="ECO:0000256" key="1">
    <source>
        <dbReference type="SAM" id="MobiDB-lite"/>
    </source>
</evidence>
<feature type="compositionally biased region" description="Basic and acidic residues" evidence="1">
    <location>
        <begin position="61"/>
        <end position="71"/>
    </location>
</feature>
<feature type="compositionally biased region" description="Low complexity" evidence="1">
    <location>
        <begin position="114"/>
        <end position="125"/>
    </location>
</feature>
<comment type="caution">
    <text evidence="2">The sequence shown here is derived from an EMBL/GenBank/DDBJ whole genome shotgun (WGS) entry which is preliminary data.</text>
</comment>
<dbReference type="AlphaFoldDB" id="A0AA40KRG8"/>
<accession>A0AA40KRG8</accession>
<keyword evidence="3" id="KW-1185">Reference proteome</keyword>
<evidence type="ECO:0000313" key="2">
    <source>
        <dbReference type="EMBL" id="KAK1130081.1"/>
    </source>
</evidence>
<organism evidence="2 3">
    <name type="scientific">Melipona bicolor</name>
    <dbReference type="NCBI Taxonomy" id="60889"/>
    <lineage>
        <taxon>Eukaryota</taxon>
        <taxon>Metazoa</taxon>
        <taxon>Ecdysozoa</taxon>
        <taxon>Arthropoda</taxon>
        <taxon>Hexapoda</taxon>
        <taxon>Insecta</taxon>
        <taxon>Pterygota</taxon>
        <taxon>Neoptera</taxon>
        <taxon>Endopterygota</taxon>
        <taxon>Hymenoptera</taxon>
        <taxon>Apocrita</taxon>
        <taxon>Aculeata</taxon>
        <taxon>Apoidea</taxon>
        <taxon>Anthophila</taxon>
        <taxon>Apidae</taxon>
        <taxon>Melipona</taxon>
    </lineage>
</organism>
<name>A0AA40KRG8_9HYME</name>
<sequence>MARLEDDNPDVSTIYEEPELYLDSRRERSTCRCRCRKSATESRRSCDVSAQKSRSRSKGSVADRKDEDCRTTKSMSRSAEATFDREENSREDFQTSSHSRELSQVSPKDENSDSSGRFSRRQGTGTRRRSNEAISRPRTKKTPENLAYLCLRAICENVMRRAERIRDRLRGRREILRKIRNLPAAKYSIFISE</sequence>
<feature type="compositionally biased region" description="Basic and acidic residues" evidence="1">
    <location>
        <begin position="82"/>
        <end position="111"/>
    </location>
</feature>
<dbReference type="Proteomes" id="UP001177670">
    <property type="component" value="Unassembled WGS sequence"/>
</dbReference>
<protein>
    <submittedName>
        <fullName evidence="2">Uncharacterized protein</fullName>
    </submittedName>
</protein>
<proteinExistence type="predicted"/>
<dbReference type="EMBL" id="JAHYIQ010000008">
    <property type="protein sequence ID" value="KAK1130081.1"/>
    <property type="molecule type" value="Genomic_DNA"/>
</dbReference>
<reference evidence="2" key="1">
    <citation type="submission" date="2021-10" db="EMBL/GenBank/DDBJ databases">
        <title>Melipona bicolor Genome sequencing and assembly.</title>
        <authorList>
            <person name="Araujo N.S."/>
            <person name="Arias M.C."/>
        </authorList>
    </citation>
    <scope>NUCLEOTIDE SEQUENCE</scope>
    <source>
        <strain evidence="2">USP_2M_L1-L4_2017</strain>
        <tissue evidence="2">Whole body</tissue>
    </source>
</reference>
<feature type="region of interest" description="Disordered" evidence="1">
    <location>
        <begin position="36"/>
        <end position="140"/>
    </location>
</feature>
<evidence type="ECO:0000313" key="3">
    <source>
        <dbReference type="Proteomes" id="UP001177670"/>
    </source>
</evidence>